<feature type="compositionally biased region" description="Pro residues" evidence="1">
    <location>
        <begin position="47"/>
        <end position="57"/>
    </location>
</feature>
<accession>A0A511MG39</accession>
<evidence type="ECO:0000313" key="2">
    <source>
        <dbReference type="EMBL" id="GEM39655.1"/>
    </source>
</evidence>
<dbReference type="AlphaFoldDB" id="A0A511MG39"/>
<comment type="caution">
    <text evidence="2">The sequence shown here is derived from an EMBL/GenBank/DDBJ whole genome shotgun (WGS) entry which is preliminary data.</text>
</comment>
<gene>
    <name evidence="2" type="ORF">NN4_41740</name>
</gene>
<name>A0A511MG39_9NOCA</name>
<dbReference type="RefSeq" id="WP_147133729.1">
    <property type="nucleotide sequence ID" value="NZ_BJXA01000027.1"/>
</dbReference>
<evidence type="ECO:0000256" key="1">
    <source>
        <dbReference type="SAM" id="MobiDB-lite"/>
    </source>
</evidence>
<dbReference type="Proteomes" id="UP000321424">
    <property type="component" value="Unassembled WGS sequence"/>
</dbReference>
<reference evidence="2 3" key="1">
    <citation type="submission" date="2019-07" db="EMBL/GenBank/DDBJ databases">
        <title>Whole genome shotgun sequence of Nocardia ninae NBRC 108245.</title>
        <authorList>
            <person name="Hosoyama A."/>
            <person name="Uohara A."/>
            <person name="Ohji S."/>
            <person name="Ichikawa N."/>
        </authorList>
    </citation>
    <scope>NUCLEOTIDE SEQUENCE [LARGE SCALE GENOMIC DNA]</scope>
    <source>
        <strain evidence="2 3">NBRC 108245</strain>
    </source>
</reference>
<feature type="region of interest" description="Disordered" evidence="1">
    <location>
        <begin position="46"/>
        <end position="90"/>
    </location>
</feature>
<proteinExistence type="predicted"/>
<evidence type="ECO:0000313" key="3">
    <source>
        <dbReference type="Proteomes" id="UP000321424"/>
    </source>
</evidence>
<protein>
    <submittedName>
        <fullName evidence="2">Uncharacterized protein</fullName>
    </submittedName>
</protein>
<organism evidence="2 3">
    <name type="scientific">Nocardia ninae NBRC 108245</name>
    <dbReference type="NCBI Taxonomy" id="1210091"/>
    <lineage>
        <taxon>Bacteria</taxon>
        <taxon>Bacillati</taxon>
        <taxon>Actinomycetota</taxon>
        <taxon>Actinomycetes</taxon>
        <taxon>Mycobacteriales</taxon>
        <taxon>Nocardiaceae</taxon>
        <taxon>Nocardia</taxon>
    </lineage>
</organism>
<sequence>MTGIDTRPVSFDTLDGELLLLDPEVERLFAEVDTILCEARARMAAPPRVPVPVPGPWPRASRPCFGHPARLRGRPPGTGRATQRGPPPPR</sequence>
<keyword evidence="3" id="KW-1185">Reference proteome</keyword>
<dbReference type="EMBL" id="BJXA01000027">
    <property type="protein sequence ID" value="GEM39655.1"/>
    <property type="molecule type" value="Genomic_DNA"/>
</dbReference>